<feature type="region of interest" description="Disordered" evidence="8">
    <location>
        <begin position="858"/>
        <end position="889"/>
    </location>
</feature>
<feature type="compositionally biased region" description="Low complexity" evidence="8">
    <location>
        <begin position="801"/>
        <end position="811"/>
    </location>
</feature>
<keyword evidence="11" id="KW-1185">Reference proteome</keyword>
<dbReference type="Proteomes" id="UP001583172">
    <property type="component" value="Unassembled WGS sequence"/>
</dbReference>
<comment type="subcellular location">
    <subcellularLocation>
        <location evidence="1">Cytoplasm</location>
        <location evidence="1">Cytoskeleton</location>
        <location evidence="1">Spindle</location>
    </subcellularLocation>
</comment>
<feature type="region of interest" description="Disordered" evidence="8">
    <location>
        <begin position="760"/>
        <end position="842"/>
    </location>
</feature>
<evidence type="ECO:0000256" key="1">
    <source>
        <dbReference type="ARBA" id="ARBA00004186"/>
    </source>
</evidence>
<dbReference type="Pfam" id="PF12348">
    <property type="entry name" value="CLASP_N"/>
    <property type="match status" value="2"/>
</dbReference>
<dbReference type="PANTHER" id="PTHR21567">
    <property type="entry name" value="CLASP"/>
    <property type="match status" value="1"/>
</dbReference>
<comment type="subunit">
    <text evidence="3">Interacts with microtubules.</text>
</comment>
<proteinExistence type="inferred from homology"/>
<dbReference type="InterPro" id="IPR016024">
    <property type="entry name" value="ARM-type_fold"/>
</dbReference>
<comment type="similarity">
    <text evidence="2">Belongs to the CLASP family.</text>
</comment>
<feature type="compositionally biased region" description="Polar residues" evidence="8">
    <location>
        <begin position="257"/>
        <end position="275"/>
    </location>
</feature>
<evidence type="ECO:0000256" key="4">
    <source>
        <dbReference type="ARBA" id="ARBA00022618"/>
    </source>
</evidence>
<evidence type="ECO:0000256" key="2">
    <source>
        <dbReference type="ARBA" id="ARBA00009549"/>
    </source>
</evidence>
<dbReference type="InterPro" id="IPR034085">
    <property type="entry name" value="TOG"/>
</dbReference>
<dbReference type="SMART" id="SM01349">
    <property type="entry name" value="TOG"/>
    <property type="match status" value="2"/>
</dbReference>
<keyword evidence="6" id="KW-0131">Cell cycle</keyword>
<reference evidence="10 11" key="1">
    <citation type="journal article" date="2024" name="Commun. Biol.">
        <title>Comparative genomic analysis of thermophilic fungi reveals convergent evolutionary adaptations and gene losses.</title>
        <authorList>
            <person name="Steindorff A.S."/>
            <person name="Aguilar-Pontes M.V."/>
            <person name="Robinson A.J."/>
            <person name="Andreopoulos B."/>
            <person name="LaButti K."/>
            <person name="Kuo A."/>
            <person name="Mondo S."/>
            <person name="Riley R."/>
            <person name="Otillar R."/>
            <person name="Haridas S."/>
            <person name="Lipzen A."/>
            <person name="Grimwood J."/>
            <person name="Schmutz J."/>
            <person name="Clum A."/>
            <person name="Reid I.D."/>
            <person name="Moisan M.C."/>
            <person name="Butler G."/>
            <person name="Nguyen T.T.M."/>
            <person name="Dewar K."/>
            <person name="Conant G."/>
            <person name="Drula E."/>
            <person name="Henrissat B."/>
            <person name="Hansel C."/>
            <person name="Singer S."/>
            <person name="Hutchinson M.I."/>
            <person name="de Vries R.P."/>
            <person name="Natvig D.O."/>
            <person name="Powell A.J."/>
            <person name="Tsang A."/>
            <person name="Grigoriev I.V."/>
        </authorList>
    </citation>
    <scope>NUCLEOTIDE SEQUENCE [LARGE SCALE GENOMIC DNA]</scope>
    <source>
        <strain evidence="10 11">CBS 620.91</strain>
    </source>
</reference>
<sequence>MAERITDQQVADLIALLRTDAPVDVKVQHVTAVKSSIKQHTVPETCILPVFEALRTASSSQNSILVNAGFTALNHLFTRLVRQEPKQLAKEGVRTLPLIVEKLGDQKEKFRQVAQQALVTLYKVAPAEVERQIRNVAMTGKSARAKEASLHWLLQMHQEHGLQFRAYVPNLMELLEDADPVVRDAAKSTVIDLFKNAPNAAKSDLKKQLKIFKIRPAIEQAIIKELNPAPTSAPPSQTESLNESAAGPRPGFGASLPSLTNRPVTPGPTESNNAPETVEPSYVNTVRELDDLLREMHLYFEGKETEQNWLKREESITRLRRLLAGNAATDFPDQFLAGLRALLDGIIKAVVSLRTSLSKEGCNLVQDMARVYGPAIDPMVEILMQTFIKLTAATKKISSQLANATVDTIVERVTYSTRIMQHIWMACQDKNVQPRLYACGWLKTLLKKEAHHKNHIEHTGGVDLIEKCIKKGLADANPGVREKMRATYWTFAAIWPARAEAIMSGLDTTAARLLQNDPNNPKSSKRAEGGGGAVRPGLGLSKSTIGTSKPSVRDAMLAQKRAMTAKAMPPRPGSAMANLSPVRHTSSQPQTTTATGSRPRPESALLTSAGGISGAPVRPGRRRPETIARPATAGPYSVRGHDQPSTEQTSPPSHRPSRPKPVTPKSTNTSPKRPAPKVGRPLVYPTSGEPEVPTPPREGTPKSLVSPRATPSRNIVVPIFPPSSDTCMANEDLTLVVPNVTARYTSPPREPALMASALEREPPSVGSPGTPSRLPRPVGSSPSSSSQRLVLVDERIPRSPPRTVETTTTPVSPSPPRSLEVYEDPLTREQQTSPKPIFGPVLEDRPVNEDAALLQQAAQLEQQQKQQQQQQQHQKESQGAPTTAPTPFSPEKLKQLARLLDSGIAKIQQKSLDAHGFRRVQSILRDILRDSGSVPQQHHHPSTTLLTDAKFSALVTALFSFIEAPRSQLTFPSPTPERAVDAKAQALAAIRMLLRDDVSPPLLRVSFAPHVARGVESLVRARAGFDRNVHIVGGLEVVAKELCGLGDKAEIVNVLVGVLETLGENHHDEADEEEGDKSARSMGMGLAVLREVLEKPVASASALSPSSSLAAAAAAASPVSSREASSYYSPSDAELAALARLAARCFESPDSAVRMDAVHLCVALHARTGEARFWEAMKGVREDPKNLITYYIAREQREKGKTAGKAGRSGGMPLVG</sequence>
<evidence type="ECO:0000256" key="5">
    <source>
        <dbReference type="ARBA" id="ARBA00022701"/>
    </source>
</evidence>
<name>A0ABR3VJW8_HUMIN</name>
<evidence type="ECO:0000256" key="6">
    <source>
        <dbReference type="ARBA" id="ARBA00022776"/>
    </source>
</evidence>
<protein>
    <recommendedName>
        <fullName evidence="9">TOG domain-containing protein</fullName>
    </recommendedName>
</protein>
<feature type="domain" description="TOG" evidence="9">
    <location>
        <begin position="285"/>
        <end position="519"/>
    </location>
</feature>
<feature type="compositionally biased region" description="Polar residues" evidence="8">
    <location>
        <begin position="234"/>
        <end position="243"/>
    </location>
</feature>
<feature type="region of interest" description="Disordered" evidence="8">
    <location>
        <begin position="513"/>
        <end position="709"/>
    </location>
</feature>
<evidence type="ECO:0000256" key="8">
    <source>
        <dbReference type="SAM" id="MobiDB-lite"/>
    </source>
</evidence>
<comment type="caution">
    <text evidence="10">The sequence shown here is derived from an EMBL/GenBank/DDBJ whole genome shotgun (WGS) entry which is preliminary data.</text>
</comment>
<keyword evidence="5" id="KW-0493">Microtubule</keyword>
<feature type="domain" description="TOG" evidence="9">
    <location>
        <begin position="1"/>
        <end position="231"/>
    </location>
</feature>
<feature type="compositionally biased region" description="Low complexity" evidence="8">
    <location>
        <begin position="858"/>
        <end position="872"/>
    </location>
</feature>
<keyword evidence="4" id="KW-0132">Cell division</keyword>
<accession>A0ABR3VJW8</accession>
<evidence type="ECO:0000313" key="10">
    <source>
        <dbReference type="EMBL" id="KAL1842190.1"/>
    </source>
</evidence>
<comment type="function">
    <text evidence="7">Microtubule binding protein that promotes the stabilization of dynamic microtubules. Required for mitotic spindle formation.</text>
</comment>
<dbReference type="InterPro" id="IPR024395">
    <property type="entry name" value="CLASP_N_dom"/>
</dbReference>
<feature type="region of interest" description="Disordered" evidence="8">
    <location>
        <begin position="226"/>
        <end position="281"/>
    </location>
</feature>
<dbReference type="EMBL" id="JAZGSY010000051">
    <property type="protein sequence ID" value="KAL1842190.1"/>
    <property type="molecule type" value="Genomic_DNA"/>
</dbReference>
<keyword evidence="6" id="KW-0498">Mitosis</keyword>
<evidence type="ECO:0000259" key="9">
    <source>
        <dbReference type="SMART" id="SM01349"/>
    </source>
</evidence>
<dbReference type="InterPro" id="IPR011989">
    <property type="entry name" value="ARM-like"/>
</dbReference>
<organism evidence="10 11">
    <name type="scientific">Humicola insolens</name>
    <name type="common">Soft-rot fungus</name>
    <dbReference type="NCBI Taxonomy" id="85995"/>
    <lineage>
        <taxon>Eukaryota</taxon>
        <taxon>Fungi</taxon>
        <taxon>Dikarya</taxon>
        <taxon>Ascomycota</taxon>
        <taxon>Pezizomycotina</taxon>
        <taxon>Sordariomycetes</taxon>
        <taxon>Sordariomycetidae</taxon>
        <taxon>Sordariales</taxon>
        <taxon>Chaetomiaceae</taxon>
        <taxon>Mycothermus</taxon>
    </lineage>
</organism>
<feature type="compositionally biased region" description="Polar residues" evidence="8">
    <location>
        <begin position="877"/>
        <end position="886"/>
    </location>
</feature>
<feature type="compositionally biased region" description="Low complexity" evidence="8">
    <location>
        <begin position="772"/>
        <end position="790"/>
    </location>
</feature>
<evidence type="ECO:0000313" key="11">
    <source>
        <dbReference type="Proteomes" id="UP001583172"/>
    </source>
</evidence>
<evidence type="ECO:0000256" key="3">
    <source>
        <dbReference type="ARBA" id="ARBA00011375"/>
    </source>
</evidence>
<dbReference type="PANTHER" id="PTHR21567:SF9">
    <property type="entry name" value="CLIP-ASSOCIATING PROTEIN"/>
    <property type="match status" value="1"/>
</dbReference>
<dbReference type="Gene3D" id="1.25.10.10">
    <property type="entry name" value="Leucine-rich Repeat Variant"/>
    <property type="match status" value="2"/>
</dbReference>
<gene>
    <name evidence="10" type="ORF">VTJ49DRAFT_5877</name>
</gene>
<dbReference type="SUPFAM" id="SSF48371">
    <property type="entry name" value="ARM repeat"/>
    <property type="match status" value="1"/>
</dbReference>
<evidence type="ECO:0000256" key="7">
    <source>
        <dbReference type="ARBA" id="ARBA00024889"/>
    </source>
</evidence>
<feature type="compositionally biased region" description="Polar residues" evidence="8">
    <location>
        <begin position="583"/>
        <end position="596"/>
    </location>
</feature>
<feature type="compositionally biased region" description="Polar residues" evidence="8">
    <location>
        <begin position="541"/>
        <end position="550"/>
    </location>
</feature>